<dbReference type="SUPFAM" id="SSF53335">
    <property type="entry name" value="S-adenosyl-L-methionine-dependent methyltransferases"/>
    <property type="match status" value="1"/>
</dbReference>
<dbReference type="InterPro" id="IPR029063">
    <property type="entry name" value="SAM-dependent_MTases_sf"/>
</dbReference>
<dbReference type="OrthoDB" id="9780095at2"/>
<reference evidence="1 2" key="1">
    <citation type="submission" date="2018-09" db="EMBL/GenBank/DDBJ databases">
        <title>Bacillus saliacetes sp. nov., isolated from Thai shrimp paste (Ka-pi).</title>
        <authorList>
            <person name="Daroonpunt R."/>
            <person name="Tanasupawat S."/>
            <person name="Yiamsombut S."/>
        </authorList>
    </citation>
    <scope>NUCLEOTIDE SEQUENCE [LARGE SCALE GENOMIC DNA]</scope>
    <source>
        <strain evidence="1 2">SKP7-4</strain>
    </source>
</reference>
<proteinExistence type="predicted"/>
<dbReference type="GO" id="GO:0032259">
    <property type="term" value="P:methylation"/>
    <property type="evidence" value="ECO:0007669"/>
    <property type="project" value="UniProtKB-KW"/>
</dbReference>
<evidence type="ECO:0000313" key="2">
    <source>
        <dbReference type="Proteomes" id="UP000265801"/>
    </source>
</evidence>
<dbReference type="GO" id="GO:0008168">
    <property type="term" value="F:methyltransferase activity"/>
    <property type="evidence" value="ECO:0007669"/>
    <property type="project" value="UniProtKB-KW"/>
</dbReference>
<keyword evidence="2" id="KW-1185">Reference proteome</keyword>
<dbReference type="Proteomes" id="UP000265801">
    <property type="component" value="Unassembled WGS sequence"/>
</dbReference>
<comment type="caution">
    <text evidence="1">The sequence shown here is derived from an EMBL/GenBank/DDBJ whole genome shotgun (WGS) entry which is preliminary data.</text>
</comment>
<sequence>MVQKASYESQHYNRYEPTPYPVLERLFDYVELEQTDRIVDFGCGTGRLNFYVHHRFQPTVVGVEMNEFYYHVANENKNSYLGVFGFSESRIIFENSLAQDYAIHPRDNVFYFFNPFSIQIFINVINNIVHSFEEESRDIQLILYYAPEDYVFFLENKTAFQLKREIPLPGNVYEKFLIYSLEVIAPTRKVD</sequence>
<accession>A0A3A1QNF7</accession>
<dbReference type="AlphaFoldDB" id="A0A3A1QNF7"/>
<name>A0A3A1QNF7_9BACI</name>
<keyword evidence="1" id="KW-0489">Methyltransferase</keyword>
<keyword evidence="1" id="KW-0808">Transferase</keyword>
<dbReference type="RefSeq" id="WP_119549666.1">
    <property type="nucleotide sequence ID" value="NZ_QXIR01000055.1"/>
</dbReference>
<organism evidence="1 2">
    <name type="scientific">Bacillus salacetis</name>
    <dbReference type="NCBI Taxonomy" id="2315464"/>
    <lineage>
        <taxon>Bacteria</taxon>
        <taxon>Bacillati</taxon>
        <taxon>Bacillota</taxon>
        <taxon>Bacilli</taxon>
        <taxon>Bacillales</taxon>
        <taxon>Bacillaceae</taxon>
        <taxon>Bacillus</taxon>
    </lineage>
</organism>
<dbReference type="Gene3D" id="3.40.50.150">
    <property type="entry name" value="Vaccinia Virus protein VP39"/>
    <property type="match status" value="1"/>
</dbReference>
<protein>
    <submittedName>
        <fullName evidence="1">Class I SAM-dependent methyltransferase</fullName>
    </submittedName>
</protein>
<evidence type="ECO:0000313" key="1">
    <source>
        <dbReference type="EMBL" id="RIW27429.1"/>
    </source>
</evidence>
<gene>
    <name evidence="1" type="ORF">D3H55_22965</name>
</gene>
<dbReference type="EMBL" id="QXIR01000055">
    <property type="protein sequence ID" value="RIW27429.1"/>
    <property type="molecule type" value="Genomic_DNA"/>
</dbReference>